<feature type="region of interest" description="Disordered" evidence="10">
    <location>
        <begin position="1115"/>
        <end position="1140"/>
    </location>
</feature>
<evidence type="ECO:0000256" key="1">
    <source>
        <dbReference type="ARBA" id="ARBA00008874"/>
    </source>
</evidence>
<dbReference type="Pfam" id="PF00069">
    <property type="entry name" value="Pkinase"/>
    <property type="match status" value="1"/>
</dbReference>
<comment type="catalytic activity">
    <reaction evidence="7">
        <text>L-threonyl-[protein] + ATP = O-phospho-L-threonyl-[protein] + ADP + H(+)</text>
        <dbReference type="Rhea" id="RHEA:46608"/>
        <dbReference type="Rhea" id="RHEA-COMP:11060"/>
        <dbReference type="Rhea" id="RHEA-COMP:11605"/>
        <dbReference type="ChEBI" id="CHEBI:15378"/>
        <dbReference type="ChEBI" id="CHEBI:30013"/>
        <dbReference type="ChEBI" id="CHEBI:30616"/>
        <dbReference type="ChEBI" id="CHEBI:61977"/>
        <dbReference type="ChEBI" id="CHEBI:456216"/>
        <dbReference type="EC" id="2.7.11.1"/>
    </reaction>
</comment>
<feature type="region of interest" description="Disordered" evidence="10">
    <location>
        <begin position="998"/>
        <end position="1033"/>
    </location>
</feature>
<comment type="similarity">
    <text evidence="1">Belongs to the protein kinase superfamily. STE Ser/Thr protein kinase family. STE20 subfamily.</text>
</comment>
<feature type="domain" description="Protein kinase" evidence="11">
    <location>
        <begin position="1"/>
        <end position="247"/>
    </location>
</feature>
<dbReference type="GO" id="GO:0004674">
    <property type="term" value="F:protein serine/threonine kinase activity"/>
    <property type="evidence" value="ECO:0007669"/>
    <property type="project" value="UniProtKB-KW"/>
</dbReference>
<dbReference type="SMART" id="SM00220">
    <property type="entry name" value="S_TKc"/>
    <property type="match status" value="1"/>
</dbReference>
<evidence type="ECO:0000256" key="5">
    <source>
        <dbReference type="ARBA" id="ARBA00022679"/>
    </source>
</evidence>
<feature type="non-terminal residue" evidence="12">
    <location>
        <position position="1"/>
    </location>
</feature>
<dbReference type="GO" id="GO:0005524">
    <property type="term" value="F:ATP binding"/>
    <property type="evidence" value="ECO:0007669"/>
    <property type="project" value="InterPro"/>
</dbReference>
<keyword evidence="6 12" id="KW-0418">Kinase</keyword>
<dbReference type="InterPro" id="IPR022165">
    <property type="entry name" value="PKK"/>
</dbReference>
<evidence type="ECO:0000256" key="7">
    <source>
        <dbReference type="ARBA" id="ARBA00047899"/>
    </source>
</evidence>
<feature type="compositionally biased region" description="Low complexity" evidence="10">
    <location>
        <begin position="471"/>
        <end position="481"/>
    </location>
</feature>
<keyword evidence="4" id="KW-0597">Phosphoprotein</keyword>
<protein>
    <recommendedName>
        <fullName evidence="2">non-specific serine/threonine protein kinase</fullName>
        <ecNumber evidence="2">2.7.11.1</ecNumber>
    </recommendedName>
</protein>
<name>A0A7K6YCE0_ALCTO</name>
<comment type="caution">
    <text evidence="12">The sequence shown here is derived from an EMBL/GenBank/DDBJ whole genome shotgun (WGS) entry which is preliminary data.</text>
</comment>
<evidence type="ECO:0000259" key="11">
    <source>
        <dbReference type="PROSITE" id="PS50011"/>
    </source>
</evidence>
<dbReference type="Gene3D" id="1.10.510.10">
    <property type="entry name" value="Transferase(Phosphotransferase) domain 1"/>
    <property type="match status" value="1"/>
</dbReference>
<dbReference type="EMBL" id="VZSD01002293">
    <property type="protein sequence ID" value="NWX69166.1"/>
    <property type="molecule type" value="Genomic_DNA"/>
</dbReference>
<reference evidence="12 13" key="1">
    <citation type="submission" date="2019-09" db="EMBL/GenBank/DDBJ databases">
        <title>Bird 10,000 Genomes (B10K) Project - Family phase.</title>
        <authorList>
            <person name="Zhang G."/>
        </authorList>
    </citation>
    <scope>NUCLEOTIDE SEQUENCE [LARGE SCALE GENOMIC DNA]</scope>
    <source>
        <strain evidence="12">OUT-0003</strain>
        <tissue evidence="12">Muscle</tissue>
    </source>
</reference>
<dbReference type="InterPro" id="IPR051585">
    <property type="entry name" value="STE20_Ser/Thr_Kinases"/>
</dbReference>
<proteinExistence type="inferred from homology"/>
<feature type="compositionally biased region" description="Basic and acidic residues" evidence="10">
    <location>
        <begin position="431"/>
        <end position="450"/>
    </location>
</feature>
<keyword evidence="5" id="KW-0808">Transferase</keyword>
<evidence type="ECO:0000256" key="8">
    <source>
        <dbReference type="ARBA" id="ARBA00048679"/>
    </source>
</evidence>
<dbReference type="InterPro" id="IPR000719">
    <property type="entry name" value="Prot_kinase_dom"/>
</dbReference>
<feature type="region of interest" description="Disordered" evidence="10">
    <location>
        <begin position="551"/>
        <end position="577"/>
    </location>
</feature>
<feature type="compositionally biased region" description="Polar residues" evidence="10">
    <location>
        <begin position="388"/>
        <end position="400"/>
    </location>
</feature>
<accession>A0A7K6YCE0</accession>
<keyword evidence="13" id="KW-1185">Reference proteome</keyword>
<keyword evidence="3" id="KW-0723">Serine/threonine-protein kinase</keyword>
<feature type="compositionally biased region" description="Acidic residues" evidence="10">
    <location>
        <begin position="268"/>
        <end position="284"/>
    </location>
</feature>
<dbReference type="SUPFAM" id="SSF56112">
    <property type="entry name" value="Protein kinase-like (PK-like)"/>
    <property type="match status" value="1"/>
</dbReference>
<dbReference type="Pfam" id="PF12474">
    <property type="entry name" value="PKK"/>
    <property type="match status" value="2"/>
</dbReference>
<evidence type="ECO:0000313" key="13">
    <source>
        <dbReference type="Proteomes" id="UP000536033"/>
    </source>
</evidence>
<feature type="region of interest" description="Disordered" evidence="10">
    <location>
        <begin position="318"/>
        <end position="481"/>
    </location>
</feature>
<feature type="compositionally biased region" description="Basic and acidic residues" evidence="10">
    <location>
        <begin position="1007"/>
        <end position="1033"/>
    </location>
</feature>
<sequence>GFVLQAKNKETGALAAAKVIETKSEDELEDYMVEIEILATCDHRHIVKLLGAFYWDGKLWIMIEFCPGGAVDATMLELDRGLTEPQIQVICRQMLEALHYLHSKKIIHRDLKAGNVLLTQDGDIKLADFGVSAKNMKTLQKRDSFIGTPYWMAPEVVMCETMKDTPYDYKADIWSLGITLIEMAQIEPPHHELNPMRVLLKIAKSDPPTLSCPSKWSLEFRDFLKTALDKNPETRPSAAQLLEHPFVSKVTSNRALRELVAEAKAEVMEEVEDSRDEAEEDDSSESASVSASSPMLASLPVWLRSCVKVVVQNPSFPLLSFQPPGKHKRDPSEASQLSFDGEKPPNSSLPKVVNGPVETGKETVNGQSNKVSDEGISSDNDKLESNHSTKTLVSSATLATQGKPDIILQPGRLGNSMEGDKQPGPGRKERKSIGERPESSHLENFTEEKLANGSFDPPAPFPGSRSKGDSDSGSTSASESMDLTMSLSADLSLNRESGSISLKVRQRVWRRKGGKPLLKSAEVFFFFSLFSQVPEIHVLSLTVSQKHAENHSQQNLPSLPSPAVSTKASTPRRSSQSMWIPNEGSVMLLHRDSPLLTAFPMTPEKTRRELIVVFLSSSMNKAGSCSFSSGGRAWGQLRDQPPAWLQQLRVTGLRQQVTVLTGTARGSAVAPHATSRGATSWPPPFLPCQTQDSRMHKKTLKRTRKFVVDGVEVSVTTSKIISEDEKKDEEMRFLRQELRELRLLQKEEHRNQAQLNSKHQLQLEQMLRRFEQEMTTKKKFYDTELENLERQQKQQIEKMEQDHSLRRREEAKRIRLEQERDHVKFLEQLKQMKKEVKNEVEKLPRQQRKGNMKVKMDDFAQKKQTMEQEFLAKQKEDLELAMKNITAQNKKEICDKERECLNKKQQLMRDREACIWDLEEHQQQEKHQLVKQQLKDQYFLQRHELLRKHEKEREQMQRYNQRMLEQLKIRQQQEKARLPKIQRSEGKTRMAMYKKSLHIHSSGSASEQREKIKQFAQQEEKRQKAERLHQQQKHETQMKDMLAQCESNTNELQQLQNEKCHLLIEHETQKLKSLDENHNQHMKEWRDKLRPRKKALEDELNQKKREQEMFFKLSEEVDGQTPASPNKHAKFVPFSSAESS</sequence>
<dbReference type="PANTHER" id="PTHR46538">
    <property type="entry name" value="PROTEIN KINASE DOMAIN-CONTAINING PROTEIN"/>
    <property type="match status" value="1"/>
</dbReference>
<feature type="compositionally biased region" description="Polar residues" evidence="10">
    <location>
        <begin position="362"/>
        <end position="378"/>
    </location>
</feature>
<feature type="coiled-coil region" evidence="9">
    <location>
        <begin position="724"/>
        <end position="891"/>
    </location>
</feature>
<dbReference type="Gene3D" id="3.30.200.20">
    <property type="entry name" value="Phosphorylase Kinase, domain 1"/>
    <property type="match status" value="1"/>
</dbReference>
<feature type="non-terminal residue" evidence="12">
    <location>
        <position position="1140"/>
    </location>
</feature>
<keyword evidence="9" id="KW-0175">Coiled coil</keyword>
<evidence type="ECO:0000313" key="12">
    <source>
        <dbReference type="EMBL" id="NWX69166.1"/>
    </source>
</evidence>
<evidence type="ECO:0000256" key="10">
    <source>
        <dbReference type="SAM" id="MobiDB-lite"/>
    </source>
</evidence>
<comment type="catalytic activity">
    <reaction evidence="8">
        <text>L-seryl-[protein] + ATP = O-phospho-L-seryl-[protein] + ADP + H(+)</text>
        <dbReference type="Rhea" id="RHEA:17989"/>
        <dbReference type="Rhea" id="RHEA-COMP:9863"/>
        <dbReference type="Rhea" id="RHEA-COMP:11604"/>
        <dbReference type="ChEBI" id="CHEBI:15378"/>
        <dbReference type="ChEBI" id="CHEBI:29999"/>
        <dbReference type="ChEBI" id="CHEBI:30616"/>
        <dbReference type="ChEBI" id="CHEBI:83421"/>
        <dbReference type="ChEBI" id="CHEBI:456216"/>
        <dbReference type="EC" id="2.7.11.1"/>
    </reaction>
</comment>
<dbReference type="PANTHER" id="PTHR46538:SF2">
    <property type="entry name" value="NON-SPECIFIC SERINE_THREONINE PROTEIN KINASE"/>
    <property type="match status" value="1"/>
</dbReference>
<dbReference type="FunFam" id="1.10.510.10:FF:000081">
    <property type="entry name" value="STE20-like serine/threonine-protein kinase"/>
    <property type="match status" value="1"/>
</dbReference>
<dbReference type="InterPro" id="IPR008271">
    <property type="entry name" value="Ser/Thr_kinase_AS"/>
</dbReference>
<organism evidence="12 13">
    <name type="scientific">Alca torda</name>
    <name type="common">Razorbill</name>
    <dbReference type="NCBI Taxonomy" id="28689"/>
    <lineage>
        <taxon>Eukaryota</taxon>
        <taxon>Metazoa</taxon>
        <taxon>Chordata</taxon>
        <taxon>Craniata</taxon>
        <taxon>Vertebrata</taxon>
        <taxon>Euteleostomi</taxon>
        <taxon>Archelosauria</taxon>
        <taxon>Archosauria</taxon>
        <taxon>Dinosauria</taxon>
        <taxon>Saurischia</taxon>
        <taxon>Theropoda</taxon>
        <taxon>Coelurosauria</taxon>
        <taxon>Aves</taxon>
        <taxon>Neognathae</taxon>
        <taxon>Neoaves</taxon>
        <taxon>Charadriiformes</taxon>
        <taxon>Alcidae</taxon>
        <taxon>Alca</taxon>
    </lineage>
</organism>
<evidence type="ECO:0000256" key="9">
    <source>
        <dbReference type="SAM" id="Coils"/>
    </source>
</evidence>
<evidence type="ECO:0000256" key="4">
    <source>
        <dbReference type="ARBA" id="ARBA00022553"/>
    </source>
</evidence>
<dbReference type="PROSITE" id="PS00108">
    <property type="entry name" value="PROTEIN_KINASE_ST"/>
    <property type="match status" value="1"/>
</dbReference>
<evidence type="ECO:0000256" key="6">
    <source>
        <dbReference type="ARBA" id="ARBA00022777"/>
    </source>
</evidence>
<evidence type="ECO:0000256" key="3">
    <source>
        <dbReference type="ARBA" id="ARBA00022527"/>
    </source>
</evidence>
<dbReference type="InterPro" id="IPR011009">
    <property type="entry name" value="Kinase-like_dom_sf"/>
</dbReference>
<dbReference type="AlphaFoldDB" id="A0A7K6YCE0"/>
<dbReference type="PROSITE" id="PS50011">
    <property type="entry name" value="PROTEIN_KINASE_DOM"/>
    <property type="match status" value="1"/>
</dbReference>
<dbReference type="EC" id="2.7.11.1" evidence="2"/>
<gene>
    <name evidence="12" type="primary">Stk10</name>
    <name evidence="12" type="ORF">ALCTOR_R03778</name>
</gene>
<dbReference type="Proteomes" id="UP000536033">
    <property type="component" value="Unassembled WGS sequence"/>
</dbReference>
<evidence type="ECO:0000256" key="2">
    <source>
        <dbReference type="ARBA" id="ARBA00012513"/>
    </source>
</evidence>
<feature type="region of interest" description="Disordered" evidence="10">
    <location>
        <begin position="267"/>
        <end position="291"/>
    </location>
</feature>